<gene>
    <name evidence="2" type="ORF">JOC77_001577</name>
</gene>
<keyword evidence="2" id="KW-0503">Monooxygenase</keyword>
<keyword evidence="2" id="KW-0560">Oxidoreductase</keyword>
<dbReference type="PANTHER" id="PTHR37811">
    <property type="entry name" value="BLL5343 PROTEIN"/>
    <property type="match status" value="1"/>
</dbReference>
<keyword evidence="3" id="KW-1185">Reference proteome</keyword>
<dbReference type="SUPFAM" id="SSF54909">
    <property type="entry name" value="Dimeric alpha+beta barrel"/>
    <property type="match status" value="1"/>
</dbReference>
<dbReference type="InterPro" id="IPR011008">
    <property type="entry name" value="Dimeric_a/b-barrel"/>
</dbReference>
<sequence>MSGIAKTPKPPYYAVIFASQRTDADRGYGKMAEKMAELASQQKGFLGMESARDEGLGITVSYWESIESIKNWKDNSAHQTAQSRGKKEWYKNFALRICKVERDTFFEMNDLNHL</sequence>
<dbReference type="Proteomes" id="UP000823486">
    <property type="component" value="Unassembled WGS sequence"/>
</dbReference>
<dbReference type="EMBL" id="JAFBFI010000005">
    <property type="protein sequence ID" value="MBM7692150.1"/>
    <property type="molecule type" value="Genomic_DNA"/>
</dbReference>
<dbReference type="InterPro" id="IPR052936">
    <property type="entry name" value="Jasmonate_Hydroxylase-like"/>
</dbReference>
<name>A0ABS2QG69_9BACI</name>
<proteinExistence type="predicted"/>
<accession>A0ABS2QG69</accession>
<dbReference type="PANTHER" id="PTHR37811:SF2">
    <property type="entry name" value="ABM DOMAIN-CONTAINING PROTEIN"/>
    <property type="match status" value="1"/>
</dbReference>
<dbReference type="InterPro" id="IPR007138">
    <property type="entry name" value="ABM_dom"/>
</dbReference>
<feature type="domain" description="ABM" evidence="1">
    <location>
        <begin position="12"/>
        <end position="82"/>
    </location>
</feature>
<dbReference type="Gene3D" id="3.30.70.100">
    <property type="match status" value="1"/>
</dbReference>
<protein>
    <submittedName>
        <fullName evidence="2">Heme-degrading monooxygenase HmoA</fullName>
    </submittedName>
</protein>
<dbReference type="RefSeq" id="WP_204541048.1">
    <property type="nucleotide sequence ID" value="NZ_JAFBFI010000005.1"/>
</dbReference>
<evidence type="ECO:0000313" key="3">
    <source>
        <dbReference type="Proteomes" id="UP000823486"/>
    </source>
</evidence>
<dbReference type="GO" id="GO:0004497">
    <property type="term" value="F:monooxygenase activity"/>
    <property type="evidence" value="ECO:0007669"/>
    <property type="project" value="UniProtKB-KW"/>
</dbReference>
<reference evidence="2 3" key="1">
    <citation type="submission" date="2021-01" db="EMBL/GenBank/DDBJ databases">
        <title>Genomic Encyclopedia of Type Strains, Phase IV (KMG-IV): sequencing the most valuable type-strain genomes for metagenomic binning, comparative biology and taxonomic classification.</title>
        <authorList>
            <person name="Goeker M."/>
        </authorList>
    </citation>
    <scope>NUCLEOTIDE SEQUENCE [LARGE SCALE GENOMIC DNA]</scope>
    <source>
        <strain evidence="2 3">DSM 105482</strain>
    </source>
</reference>
<evidence type="ECO:0000313" key="2">
    <source>
        <dbReference type="EMBL" id="MBM7692150.1"/>
    </source>
</evidence>
<organism evidence="2 3">
    <name type="scientific">Peribacillus deserti</name>
    <dbReference type="NCBI Taxonomy" id="673318"/>
    <lineage>
        <taxon>Bacteria</taxon>
        <taxon>Bacillati</taxon>
        <taxon>Bacillota</taxon>
        <taxon>Bacilli</taxon>
        <taxon>Bacillales</taxon>
        <taxon>Bacillaceae</taxon>
        <taxon>Peribacillus</taxon>
    </lineage>
</organism>
<evidence type="ECO:0000259" key="1">
    <source>
        <dbReference type="Pfam" id="PF03992"/>
    </source>
</evidence>
<dbReference type="Pfam" id="PF03992">
    <property type="entry name" value="ABM"/>
    <property type="match status" value="1"/>
</dbReference>
<comment type="caution">
    <text evidence="2">The sequence shown here is derived from an EMBL/GenBank/DDBJ whole genome shotgun (WGS) entry which is preliminary data.</text>
</comment>